<keyword evidence="3" id="KW-0813">Transport</keyword>
<dbReference type="InterPro" id="IPR011990">
    <property type="entry name" value="TPR-like_helical_dom_sf"/>
</dbReference>
<evidence type="ECO:0000256" key="6">
    <source>
        <dbReference type="ARBA" id="ARBA00022792"/>
    </source>
</evidence>
<protein>
    <recommendedName>
        <fullName evidence="13">Tetratricopeptide repeat protein 19, mitochondrial</fullName>
    </recommendedName>
</protein>
<dbReference type="Proteomes" id="UP000827986">
    <property type="component" value="Unassembled WGS sequence"/>
</dbReference>
<dbReference type="AlphaFoldDB" id="A0A9D3XE41"/>
<keyword evidence="10" id="KW-0496">Mitochondrion</keyword>
<keyword evidence="9" id="KW-0249">Electron transport</keyword>
<dbReference type="GO" id="GO:0005743">
    <property type="term" value="C:mitochondrial inner membrane"/>
    <property type="evidence" value="ECO:0007669"/>
    <property type="project" value="UniProtKB-SubCell"/>
</dbReference>
<dbReference type="GO" id="GO:0034551">
    <property type="term" value="P:mitochondrial respiratory chain complex III assembly"/>
    <property type="evidence" value="ECO:0007669"/>
    <property type="project" value="InterPro"/>
</dbReference>
<evidence type="ECO:0000313" key="15">
    <source>
        <dbReference type="Proteomes" id="UP000827986"/>
    </source>
</evidence>
<comment type="subunit">
    <text evidence="12">Binds to the mature mitochondrial complex III dimer, after the incorporation of the Rieske protein UQCRFS1. Interacts with UQCRC1 and UQCRFS1. Interacts with ZFYVE26 and CHMP4B.</text>
</comment>
<dbReference type="PANTHER" id="PTHR13143:SF6">
    <property type="entry name" value="TETRATRICOPEPTIDE REPEAT PROTEIN 19, MITOCHONDRIAL"/>
    <property type="match status" value="1"/>
</dbReference>
<keyword evidence="5" id="KW-0677">Repeat</keyword>
<keyword evidence="7" id="KW-0802">TPR repeat</keyword>
<dbReference type="FunFam" id="1.25.40.10:FF:000240">
    <property type="entry name" value="Tetratricopeptide repeat protein 19, mitochondrial"/>
    <property type="match status" value="1"/>
</dbReference>
<dbReference type="EMBL" id="JAHDVG010000473">
    <property type="protein sequence ID" value="KAH1178819.1"/>
    <property type="molecule type" value="Genomic_DNA"/>
</dbReference>
<evidence type="ECO:0000256" key="13">
    <source>
        <dbReference type="ARBA" id="ARBA00074652"/>
    </source>
</evidence>
<evidence type="ECO:0000256" key="11">
    <source>
        <dbReference type="ARBA" id="ARBA00023136"/>
    </source>
</evidence>
<evidence type="ECO:0000313" key="14">
    <source>
        <dbReference type="EMBL" id="KAH1178819.1"/>
    </source>
</evidence>
<proteinExistence type="inferred from homology"/>
<name>A0A9D3XE41_9SAUR</name>
<keyword evidence="11" id="KW-0472">Membrane</keyword>
<sequence length="481" mass="52892">MSLQGRTACWDIPLRGPHGMLGGDVSLLGRTACWEGTCLPAGPPHHYKSHVWGLARAQPPALRSPPRLNWSHDLETSLPLGPLPGHMNLLLPPWGGHMIRSGQVTGPLSRDRAPGMLAALRRGPGLVAAAGRRCSGARLPARWDKAQGRRGAAWGAGSLRGRSGLSPGGVLAALAAFSLFSKNAEEEKETKEGESAGTEDTIILLLKKAKLSIMKGELEEAERILHQAVQLSHQSDNKKAIIYTYDLMANLAFLRGQLDSAEKLFKAAMSFLLAGDMKQDDNAIIEMSLKLASIYAAQNQHKLALAGYEFCILTLDEKIAKYRDLPEDVLPAEERANTHLLLGLCLDSYGRYLLANKQLPGAQRMYERALQISKEVQGDTHPQTVVLMNDLATVLDAQGLYDEAYTHVKRASELAKQTEHPEEHMVLNNLAGILMHKEDFLQAKEVYRKALKQAELKGDTASMKHIQEELVELARRRKQSN</sequence>
<dbReference type="InterPro" id="IPR040395">
    <property type="entry name" value="TTC19"/>
</dbReference>
<dbReference type="SUPFAM" id="SSF48452">
    <property type="entry name" value="TPR-like"/>
    <property type="match status" value="2"/>
</dbReference>
<evidence type="ECO:0000256" key="4">
    <source>
        <dbReference type="ARBA" id="ARBA00022660"/>
    </source>
</evidence>
<evidence type="ECO:0000256" key="12">
    <source>
        <dbReference type="ARBA" id="ARBA00066255"/>
    </source>
</evidence>
<keyword evidence="8" id="KW-0809">Transit peptide</keyword>
<accession>A0A9D3XE41</accession>
<evidence type="ECO:0000256" key="7">
    <source>
        <dbReference type="ARBA" id="ARBA00022803"/>
    </source>
</evidence>
<dbReference type="InterPro" id="IPR019734">
    <property type="entry name" value="TPR_rpt"/>
</dbReference>
<comment type="subcellular location">
    <subcellularLocation>
        <location evidence="1">Mitochondrion inner membrane</location>
    </subcellularLocation>
</comment>
<gene>
    <name evidence="14" type="ORF">KIL84_000150</name>
</gene>
<keyword evidence="4" id="KW-0679">Respiratory chain</keyword>
<dbReference type="SMART" id="SM00028">
    <property type="entry name" value="TPR"/>
    <property type="match status" value="5"/>
</dbReference>
<comment type="similarity">
    <text evidence="2">Belongs to the TTC19 family.</text>
</comment>
<dbReference type="PANTHER" id="PTHR13143">
    <property type="entry name" value="TETRATRICOPEPTIDE REPEAT PROTEIN 19"/>
    <property type="match status" value="1"/>
</dbReference>
<evidence type="ECO:0000256" key="5">
    <source>
        <dbReference type="ARBA" id="ARBA00022737"/>
    </source>
</evidence>
<evidence type="ECO:0000256" key="1">
    <source>
        <dbReference type="ARBA" id="ARBA00004273"/>
    </source>
</evidence>
<evidence type="ECO:0000256" key="8">
    <source>
        <dbReference type="ARBA" id="ARBA00022946"/>
    </source>
</evidence>
<organism evidence="14 15">
    <name type="scientific">Mauremys mutica</name>
    <name type="common">yellowpond turtle</name>
    <dbReference type="NCBI Taxonomy" id="74926"/>
    <lineage>
        <taxon>Eukaryota</taxon>
        <taxon>Metazoa</taxon>
        <taxon>Chordata</taxon>
        <taxon>Craniata</taxon>
        <taxon>Vertebrata</taxon>
        <taxon>Euteleostomi</taxon>
        <taxon>Archelosauria</taxon>
        <taxon>Testudinata</taxon>
        <taxon>Testudines</taxon>
        <taxon>Cryptodira</taxon>
        <taxon>Durocryptodira</taxon>
        <taxon>Testudinoidea</taxon>
        <taxon>Geoemydidae</taxon>
        <taxon>Geoemydinae</taxon>
        <taxon>Mauremys</taxon>
    </lineage>
</organism>
<evidence type="ECO:0000256" key="9">
    <source>
        <dbReference type="ARBA" id="ARBA00022982"/>
    </source>
</evidence>
<evidence type="ECO:0000256" key="3">
    <source>
        <dbReference type="ARBA" id="ARBA00022448"/>
    </source>
</evidence>
<evidence type="ECO:0000256" key="2">
    <source>
        <dbReference type="ARBA" id="ARBA00008219"/>
    </source>
</evidence>
<dbReference type="Gene3D" id="1.25.40.10">
    <property type="entry name" value="Tetratricopeptide repeat domain"/>
    <property type="match status" value="2"/>
</dbReference>
<comment type="caution">
    <text evidence="14">The sequence shown here is derived from an EMBL/GenBank/DDBJ whole genome shotgun (WGS) entry which is preliminary data.</text>
</comment>
<keyword evidence="6" id="KW-0999">Mitochondrion inner membrane</keyword>
<dbReference type="Pfam" id="PF13424">
    <property type="entry name" value="TPR_12"/>
    <property type="match status" value="1"/>
</dbReference>
<keyword evidence="15" id="KW-1185">Reference proteome</keyword>
<reference evidence="14" key="1">
    <citation type="submission" date="2021-09" db="EMBL/GenBank/DDBJ databases">
        <title>The genome of Mauremys mutica provides insights into the evolution of semi-aquatic lifestyle.</title>
        <authorList>
            <person name="Gong S."/>
            <person name="Gao Y."/>
        </authorList>
    </citation>
    <scope>NUCLEOTIDE SEQUENCE</scope>
    <source>
        <strain evidence="14">MM-2020</strain>
        <tissue evidence="14">Muscle</tissue>
    </source>
</reference>
<evidence type="ECO:0000256" key="10">
    <source>
        <dbReference type="ARBA" id="ARBA00023128"/>
    </source>
</evidence>